<sequence>MHARLARVLADKADLVIWQGGVNDPLTGVKLSDFEQLTRDDLLVLRENGAGAGDASIPAF</sequence>
<proteinExistence type="predicted"/>
<organism evidence="1 2">
    <name type="scientific">Acetobacter ascendens</name>
    <dbReference type="NCBI Taxonomy" id="481146"/>
    <lineage>
        <taxon>Bacteria</taxon>
        <taxon>Pseudomonadati</taxon>
        <taxon>Pseudomonadota</taxon>
        <taxon>Alphaproteobacteria</taxon>
        <taxon>Acetobacterales</taxon>
        <taxon>Acetobacteraceae</taxon>
        <taxon>Acetobacter</taxon>
    </lineage>
</organism>
<gene>
    <name evidence="1" type="ORF">S101447_01453</name>
</gene>
<dbReference type="EMBL" id="CP021524">
    <property type="protein sequence ID" value="ARW10534.1"/>
    <property type="molecule type" value="Genomic_DNA"/>
</dbReference>
<evidence type="ECO:0000313" key="1">
    <source>
        <dbReference type="EMBL" id="ARW10534.1"/>
    </source>
</evidence>
<evidence type="ECO:0000313" key="2">
    <source>
        <dbReference type="Proteomes" id="UP000195633"/>
    </source>
</evidence>
<accession>A0A1Y0UY94</accession>
<dbReference type="AlphaFoldDB" id="A0A1Y0UY94"/>
<reference evidence="1 2" key="1">
    <citation type="submission" date="2017-05" db="EMBL/GenBank/DDBJ databases">
        <title>Genome sequence of Acetobacter pasteurianus subsp. ascendens strain SRCM101447.</title>
        <authorList>
            <person name="Cho S.H."/>
        </authorList>
    </citation>
    <scope>NUCLEOTIDE SEQUENCE [LARGE SCALE GENOMIC DNA]</scope>
    <source>
        <strain evidence="1 2">SRCM101447</strain>
    </source>
</reference>
<dbReference type="Proteomes" id="UP000195633">
    <property type="component" value="Chromosome"/>
</dbReference>
<dbReference type="SUPFAM" id="SSF52266">
    <property type="entry name" value="SGNH hydrolase"/>
    <property type="match status" value="1"/>
</dbReference>
<name>A0A1Y0UY94_9PROT</name>
<protein>
    <submittedName>
        <fullName evidence="1">Uncharacterized protein</fullName>
    </submittedName>
</protein>